<dbReference type="RefSeq" id="WP_259542818.1">
    <property type="nucleotide sequence ID" value="NZ_JANLCJ010000141.1"/>
</dbReference>
<dbReference type="InterPro" id="IPR035198">
    <property type="entry name" value="SU10_MCP"/>
</dbReference>
<reference evidence="1" key="1">
    <citation type="submission" date="2022-08" db="EMBL/GenBank/DDBJ databases">
        <authorList>
            <person name="Deng Y."/>
            <person name="Han X.-F."/>
            <person name="Zhang Y.-Q."/>
        </authorList>
    </citation>
    <scope>NUCLEOTIDE SEQUENCE</scope>
    <source>
        <strain evidence="1">CPCC 203386</strain>
    </source>
</reference>
<organism evidence="1 2">
    <name type="scientific">Herbiconiux daphne</name>
    <dbReference type="NCBI Taxonomy" id="2970914"/>
    <lineage>
        <taxon>Bacteria</taxon>
        <taxon>Bacillati</taxon>
        <taxon>Actinomycetota</taxon>
        <taxon>Actinomycetes</taxon>
        <taxon>Micrococcales</taxon>
        <taxon>Microbacteriaceae</taxon>
        <taxon>Herbiconiux</taxon>
    </lineage>
</organism>
<dbReference type="EMBL" id="JANLCJ010000141">
    <property type="protein sequence ID" value="MCS5736729.1"/>
    <property type="molecule type" value="Genomic_DNA"/>
</dbReference>
<dbReference type="Pfam" id="PF17236">
    <property type="entry name" value="SU10_MCP"/>
    <property type="match status" value="1"/>
</dbReference>
<dbReference type="Proteomes" id="UP001165586">
    <property type="component" value="Unassembled WGS sequence"/>
</dbReference>
<protein>
    <submittedName>
        <fullName evidence="1">DUF5309 domain-containing protein</fullName>
    </submittedName>
</protein>
<keyword evidence="2" id="KW-1185">Reference proteome</keyword>
<evidence type="ECO:0000313" key="2">
    <source>
        <dbReference type="Proteomes" id="UP001165586"/>
    </source>
</evidence>
<proteinExistence type="predicted"/>
<comment type="caution">
    <text evidence="1">The sequence shown here is derived from an EMBL/GenBank/DDBJ whole genome shotgun (WGS) entry which is preliminary data.</text>
</comment>
<name>A0ABT2H9W3_9MICO</name>
<gene>
    <name evidence="1" type="ORF">N1032_23645</name>
</gene>
<evidence type="ECO:0000313" key="1">
    <source>
        <dbReference type="EMBL" id="MCS5736729.1"/>
    </source>
</evidence>
<accession>A0ABT2H9W3</accession>
<sequence length="95" mass="10707">MTIHSYNLQGLKQNFADWIANITPEKTPFISCIGVDTANGTTFQWQGDRGSFVSDFKNKPAEKEGDDVAAMPFTKGTELYTNQTQIFRRIVKISE</sequence>
<feature type="non-terminal residue" evidence="1">
    <location>
        <position position="95"/>
    </location>
</feature>